<feature type="domain" description="Reverse transcriptase Ty1/copia-type" evidence="1">
    <location>
        <begin position="6"/>
        <end position="111"/>
    </location>
</feature>
<reference evidence="2" key="1">
    <citation type="submission" date="2021-03" db="EMBL/GenBank/DDBJ databases">
        <title>Draft genome sequence of rust myrtle Austropuccinia psidii MF-1, a brazilian biotype.</title>
        <authorList>
            <person name="Quecine M.C."/>
            <person name="Pachon D.M.R."/>
            <person name="Bonatelli M.L."/>
            <person name="Correr F.H."/>
            <person name="Franceschini L.M."/>
            <person name="Leite T.F."/>
            <person name="Margarido G.R.A."/>
            <person name="Almeida C.A."/>
            <person name="Ferrarezi J.A."/>
            <person name="Labate C.A."/>
        </authorList>
    </citation>
    <scope>NUCLEOTIDE SEQUENCE</scope>
    <source>
        <strain evidence="2">MF-1</strain>
    </source>
</reference>
<dbReference type="OrthoDB" id="2796020at2759"/>
<protein>
    <recommendedName>
        <fullName evidence="1">Reverse transcriptase Ty1/copia-type domain-containing protein</fullName>
    </recommendedName>
</protein>
<evidence type="ECO:0000259" key="1">
    <source>
        <dbReference type="Pfam" id="PF07727"/>
    </source>
</evidence>
<dbReference type="InterPro" id="IPR013103">
    <property type="entry name" value="RVT_2"/>
</dbReference>
<evidence type="ECO:0000313" key="3">
    <source>
        <dbReference type="Proteomes" id="UP000765509"/>
    </source>
</evidence>
<proteinExistence type="predicted"/>
<evidence type="ECO:0000313" key="2">
    <source>
        <dbReference type="EMBL" id="MBW0542659.1"/>
    </source>
</evidence>
<dbReference type="Pfam" id="PF07727">
    <property type="entry name" value="RVT_2"/>
    <property type="match status" value="1"/>
</dbReference>
<keyword evidence="3" id="KW-1185">Reference proteome</keyword>
<dbReference type="EMBL" id="AVOT02047368">
    <property type="protein sequence ID" value="MBW0542659.1"/>
    <property type="molecule type" value="Genomic_DNA"/>
</dbReference>
<organism evidence="2 3">
    <name type="scientific">Austropuccinia psidii MF-1</name>
    <dbReference type="NCBI Taxonomy" id="1389203"/>
    <lineage>
        <taxon>Eukaryota</taxon>
        <taxon>Fungi</taxon>
        <taxon>Dikarya</taxon>
        <taxon>Basidiomycota</taxon>
        <taxon>Pucciniomycotina</taxon>
        <taxon>Pucciniomycetes</taxon>
        <taxon>Pucciniales</taxon>
        <taxon>Sphaerophragmiaceae</taxon>
        <taxon>Austropuccinia</taxon>
    </lineage>
</organism>
<accession>A0A9Q3FPJ9</accession>
<dbReference type="Proteomes" id="UP000765509">
    <property type="component" value="Unassembled WGS sequence"/>
</dbReference>
<dbReference type="AlphaFoldDB" id="A0A9Q3FPJ9"/>
<sequence>MKRLGVWSIEDKEANDHLIATTWVFKVKRDHNDKVLEHKARLCAQGFHQIEGHDYLNTFSPTGRVSSLRVLISHAAFQGFQFHQMDVKSAFLNTSLDEDLTPKIPYGLSKDSK</sequence>
<gene>
    <name evidence="2" type="ORF">O181_082374</name>
</gene>
<comment type="caution">
    <text evidence="2">The sequence shown here is derived from an EMBL/GenBank/DDBJ whole genome shotgun (WGS) entry which is preliminary data.</text>
</comment>
<name>A0A9Q3FPJ9_9BASI</name>